<reference evidence="10" key="2">
    <citation type="submission" date="2020-09" db="EMBL/GenBank/DDBJ databases">
        <authorList>
            <person name="Sun Q."/>
            <person name="Zhou Y."/>
        </authorList>
    </citation>
    <scope>NUCLEOTIDE SEQUENCE</scope>
    <source>
        <strain evidence="10">CGMCC 1.15178</strain>
    </source>
</reference>
<reference evidence="10" key="1">
    <citation type="journal article" date="2014" name="Int. J. Syst. Evol. Microbiol.">
        <title>Complete genome sequence of Corynebacterium casei LMG S-19264T (=DSM 44701T), isolated from a smear-ripened cheese.</title>
        <authorList>
            <consortium name="US DOE Joint Genome Institute (JGI-PGF)"/>
            <person name="Walter F."/>
            <person name="Albersmeier A."/>
            <person name="Kalinowski J."/>
            <person name="Ruckert C."/>
        </authorList>
    </citation>
    <scope>NUCLEOTIDE SEQUENCE</scope>
    <source>
        <strain evidence="10">CGMCC 1.15178</strain>
    </source>
</reference>
<dbReference type="Proteomes" id="UP000612456">
    <property type="component" value="Unassembled WGS sequence"/>
</dbReference>
<dbReference type="PRINTS" id="PR00743">
    <property type="entry name" value="GLHYDRLASE36"/>
</dbReference>
<dbReference type="InterPro" id="IPR038417">
    <property type="entry name" value="Alpga-gal_N_sf"/>
</dbReference>
<dbReference type="Pfam" id="PF02065">
    <property type="entry name" value="Melibiase"/>
    <property type="match status" value="1"/>
</dbReference>
<feature type="active site" description="Proton donor" evidence="7">
    <location>
        <position position="488"/>
    </location>
</feature>
<dbReference type="InterPro" id="IPR013785">
    <property type="entry name" value="Aldolase_TIM"/>
</dbReference>
<feature type="domain" description="Glycosyl hydrolase family 36 N-terminal" evidence="9">
    <location>
        <begin position="92"/>
        <end position="223"/>
    </location>
</feature>
<evidence type="ECO:0000313" key="10">
    <source>
        <dbReference type="EMBL" id="GGD85709.1"/>
    </source>
</evidence>
<evidence type="ECO:0000256" key="4">
    <source>
        <dbReference type="ARBA" id="ARBA00022801"/>
    </source>
</evidence>
<dbReference type="InterPro" id="IPR031705">
    <property type="entry name" value="Glyco_hydro_36_C"/>
</dbReference>
<feature type="active site" description="Nucleophile" evidence="7">
    <location>
        <position position="418"/>
    </location>
</feature>
<comment type="similarity">
    <text evidence="2">Belongs to the glycosyl hydrolase 27 family.</text>
</comment>
<gene>
    <name evidence="10" type="primary">galA</name>
    <name evidence="10" type="ORF">GCM10010911_50160</name>
</gene>
<dbReference type="InterPro" id="IPR002252">
    <property type="entry name" value="Glyco_hydro_36"/>
</dbReference>
<dbReference type="PANTHER" id="PTHR11452:SF33">
    <property type="entry name" value="ALPHA-GALACTOSIDASE 2"/>
    <property type="match status" value="1"/>
</dbReference>
<dbReference type="PIRSF" id="PIRSF005536">
    <property type="entry name" value="Agal"/>
    <property type="match status" value="1"/>
</dbReference>
<dbReference type="Gene3D" id="2.60.40.1180">
    <property type="entry name" value="Golgi alpha-mannosidase II"/>
    <property type="match status" value="1"/>
</dbReference>
<dbReference type="CDD" id="cd14791">
    <property type="entry name" value="GH36"/>
    <property type="match status" value="1"/>
</dbReference>
<dbReference type="SUPFAM" id="SSF51445">
    <property type="entry name" value="(Trans)glycosidases"/>
    <property type="match status" value="1"/>
</dbReference>
<keyword evidence="5 6" id="KW-0326">Glycosidase</keyword>
<dbReference type="EC" id="3.2.1.22" evidence="3 6"/>
<dbReference type="Gene3D" id="3.20.20.70">
    <property type="entry name" value="Aldolase class I"/>
    <property type="match status" value="1"/>
</dbReference>
<dbReference type="PANTHER" id="PTHR11452">
    <property type="entry name" value="ALPHA-GALACTOSIDASE/ALPHA-N-ACETYLGALACTOSAMINIDASE"/>
    <property type="match status" value="1"/>
</dbReference>
<organism evidence="10 11">
    <name type="scientific">Paenibacillus nasutitermitis</name>
    <dbReference type="NCBI Taxonomy" id="1652958"/>
    <lineage>
        <taxon>Bacteria</taxon>
        <taxon>Bacillati</taxon>
        <taxon>Bacillota</taxon>
        <taxon>Bacilli</taxon>
        <taxon>Bacillales</taxon>
        <taxon>Paenibacillaceae</taxon>
        <taxon>Paenibacillus</taxon>
    </lineage>
</organism>
<comment type="caution">
    <text evidence="10">The sequence shown here is derived from an EMBL/GenBank/DDBJ whole genome shotgun (WGS) entry which is preliminary data.</text>
</comment>
<dbReference type="EMBL" id="BMHP01000004">
    <property type="protein sequence ID" value="GGD85709.1"/>
    <property type="molecule type" value="Genomic_DNA"/>
</dbReference>
<accession>A0A917DYY8</accession>
<feature type="domain" description="Glycosyl hydrolase family 36 C-terminal" evidence="8">
    <location>
        <begin position="611"/>
        <end position="686"/>
    </location>
</feature>
<evidence type="ECO:0000256" key="3">
    <source>
        <dbReference type="ARBA" id="ARBA00012755"/>
    </source>
</evidence>
<name>A0A917DYY8_9BACL</name>
<evidence type="ECO:0000259" key="8">
    <source>
        <dbReference type="Pfam" id="PF16874"/>
    </source>
</evidence>
<dbReference type="Gene3D" id="2.70.98.60">
    <property type="entry name" value="alpha-galactosidase from lactobacil brevis"/>
    <property type="match status" value="1"/>
</dbReference>
<keyword evidence="11" id="KW-1185">Reference proteome</keyword>
<dbReference type="Pfam" id="PF16875">
    <property type="entry name" value="Glyco_hydro_36N"/>
    <property type="match status" value="1"/>
</dbReference>
<dbReference type="Pfam" id="PF16874">
    <property type="entry name" value="Glyco_hydro_36C"/>
    <property type="match status" value="1"/>
</dbReference>
<protein>
    <recommendedName>
        <fullName evidence="3 6">Alpha-galactosidase</fullName>
        <ecNumber evidence="3 6">3.2.1.22</ecNumber>
    </recommendedName>
</protein>
<dbReference type="GO" id="GO:0016052">
    <property type="term" value="P:carbohydrate catabolic process"/>
    <property type="evidence" value="ECO:0007669"/>
    <property type="project" value="InterPro"/>
</dbReference>
<evidence type="ECO:0000256" key="7">
    <source>
        <dbReference type="PIRSR" id="PIRSR005536-1"/>
    </source>
</evidence>
<dbReference type="GO" id="GO:0004557">
    <property type="term" value="F:alpha-galactosidase activity"/>
    <property type="evidence" value="ECO:0007669"/>
    <property type="project" value="UniProtKB-UniRule"/>
</dbReference>
<dbReference type="InterPro" id="IPR031704">
    <property type="entry name" value="Glyco_hydro_36_N"/>
</dbReference>
<dbReference type="RefSeq" id="WP_188996230.1">
    <property type="nucleotide sequence ID" value="NZ_BMHP01000004.1"/>
</dbReference>
<keyword evidence="4 6" id="KW-0378">Hydrolase</keyword>
<evidence type="ECO:0000256" key="6">
    <source>
        <dbReference type="PIRNR" id="PIRNR005536"/>
    </source>
</evidence>
<proteinExistence type="inferred from homology"/>
<evidence type="ECO:0000256" key="2">
    <source>
        <dbReference type="ARBA" id="ARBA00009743"/>
    </source>
</evidence>
<dbReference type="AlphaFoldDB" id="A0A917DYY8"/>
<dbReference type="InterPro" id="IPR017853">
    <property type="entry name" value="GH"/>
</dbReference>
<sequence>MNTNSQGSLTNGKMVLQWDVHNGGAAKGLSLAGESEWLHNGGSPEFAVIADGERIDALTEGVIFLGDEVNEAGHGSRLRENRWRLDRKKLTICSFTKLFPEAGTIEKWLTVTSDSDQDVVISRMDSISYRLKAAEYELMYYTSDWGQEFESIREKLEQDVVIETRHGRSSKGQHPWFALYREDGGILAGSAMWSGNWQFRFERLADGGYAVSGGLSEWEFAKVLQPGETVESVHVALGLGTSGNLNTVSVDFAKVGRAFWYPSNLLSKRLPVEWNHWWPYNDVLIDEQVFKDNVDAAAELGVEVCTLDAGWFGPSDPSTHWFDYRGDWDLVNTVRFPGGIRALSDYVHDKGMMFGLWCEIEALGQHARLAERHPEFVASRGSERLGYVCMGSPEAQEWAYEVLDRIITSYNCDWIKLDFNLDPGAGCSRTDHGHGAGDGLYAHYSGYYAVLERIRATHPEVVLENCASGGLRIDLGLMKQSHNVFLSDPDWPEHSLQLFWGASTMLAPDVCLHWGYSDWMSDENGKHAFQNFDPLDPDMKAHQLDYYIRTGMLGGYGMSQKLPDLPQWVRERFAWNIRLYKEHIRRFVGAGDVRRLTDQPKREGRGDRFAAFQYSIASGDEHLLLVFRLHGAEPSRHIRLAQLDADRFYRLDWLCENRDLTVQGSELMERGLYFDGLEEEDSSVIRIQPVD</sequence>
<comment type="catalytic activity">
    <reaction evidence="1 6">
        <text>Hydrolysis of terminal, non-reducing alpha-D-galactose residues in alpha-D-galactosides, including galactose oligosaccharides, galactomannans and galactolipids.</text>
        <dbReference type="EC" id="3.2.1.22"/>
    </reaction>
</comment>
<evidence type="ECO:0000256" key="1">
    <source>
        <dbReference type="ARBA" id="ARBA00001255"/>
    </source>
</evidence>
<dbReference type="InterPro" id="IPR002241">
    <property type="entry name" value="Glyco_hydro_27"/>
</dbReference>
<evidence type="ECO:0000256" key="5">
    <source>
        <dbReference type="ARBA" id="ARBA00023295"/>
    </source>
</evidence>
<dbReference type="InterPro" id="IPR013780">
    <property type="entry name" value="Glyco_hydro_b"/>
</dbReference>
<evidence type="ECO:0000259" key="9">
    <source>
        <dbReference type="Pfam" id="PF16875"/>
    </source>
</evidence>
<evidence type="ECO:0000313" key="11">
    <source>
        <dbReference type="Proteomes" id="UP000612456"/>
    </source>
</evidence>